<feature type="transmembrane region" description="Helical" evidence="1">
    <location>
        <begin position="222"/>
        <end position="245"/>
    </location>
</feature>
<gene>
    <name evidence="2" type="ORF">MTP09_08060</name>
</gene>
<keyword evidence="1" id="KW-1133">Transmembrane helix</keyword>
<dbReference type="Proteomes" id="UP000831460">
    <property type="component" value="Chromosome"/>
</dbReference>
<name>A0ABY4BTG8_9FLAO</name>
<feature type="transmembrane region" description="Helical" evidence="1">
    <location>
        <begin position="125"/>
        <end position="158"/>
    </location>
</feature>
<sequence>MHKDYLGSILAITDEQGNKLEQHHFDALGNLTHLKIGNGAIITDKEQIRTYLSDGNLIVDRGYTSHEHFVEVGLIHMNGRLYDPLLKRFLNADENIQDPHNTQNYNKYGYVLNNPLMYNDPSGEIFWFAALVPIMGKFFAAVVAGAIGGAIIGSAMYLGQAAITGNFSWGGFAKSFFMGALTGAVSAGFGQVFSAAGFWASVGNGALAGAGSGGVVSLINGTNFFEGVLTGAVIGGVIGGVSYSIRHLVYNKSYKYKGVSSDDLKELADSNYDSGVSEHELECNISETKNELFSSTKESFGVEKYGLGKSAANGYLDMGENGTKKFLAYTAERNYWTGKSNVLISNRGAGDKYLLKYLMLHETGHAWENANFIGTLNINYAGKTMFDVRLDTTSHLALSSLEHDIANKNLMNFRPSNYFISQYNIQQTIFNLNSSELNSFNSLHKLFTPIFNRIIK</sequence>
<dbReference type="InterPro" id="IPR022385">
    <property type="entry name" value="Rhs_assc_core"/>
</dbReference>
<keyword evidence="1" id="KW-0812">Transmembrane</keyword>
<dbReference type="Gene3D" id="2.180.10.10">
    <property type="entry name" value="RHS repeat-associated core"/>
    <property type="match status" value="1"/>
</dbReference>
<dbReference type="InterPro" id="IPR050708">
    <property type="entry name" value="T6SS_VgrG/RHS"/>
</dbReference>
<evidence type="ECO:0000256" key="1">
    <source>
        <dbReference type="SAM" id="Phobius"/>
    </source>
</evidence>
<evidence type="ECO:0000313" key="2">
    <source>
        <dbReference type="EMBL" id="UOE39880.1"/>
    </source>
</evidence>
<keyword evidence="3" id="KW-1185">Reference proteome</keyword>
<organism evidence="2 3">
    <name type="scientific">Chryseobacterium suipulveris</name>
    <dbReference type="NCBI Taxonomy" id="2929800"/>
    <lineage>
        <taxon>Bacteria</taxon>
        <taxon>Pseudomonadati</taxon>
        <taxon>Bacteroidota</taxon>
        <taxon>Flavobacteriia</taxon>
        <taxon>Flavobacteriales</taxon>
        <taxon>Weeksellaceae</taxon>
        <taxon>Chryseobacterium group</taxon>
        <taxon>Chryseobacterium</taxon>
    </lineage>
</organism>
<keyword evidence="1" id="KW-0472">Membrane</keyword>
<dbReference type="RefSeq" id="WP_243547745.1">
    <property type="nucleotide sequence ID" value="NZ_CP094532.1"/>
</dbReference>
<accession>A0ABY4BTG8</accession>
<evidence type="ECO:0008006" key="4">
    <source>
        <dbReference type="Google" id="ProtNLM"/>
    </source>
</evidence>
<evidence type="ECO:0000313" key="3">
    <source>
        <dbReference type="Proteomes" id="UP000831460"/>
    </source>
</evidence>
<dbReference type="EMBL" id="CP094532">
    <property type="protein sequence ID" value="UOE39880.1"/>
    <property type="molecule type" value="Genomic_DNA"/>
</dbReference>
<proteinExistence type="predicted"/>
<protein>
    <recommendedName>
        <fullName evidence="4">RHS repeat-associated core domain-containing protein</fullName>
    </recommendedName>
</protein>
<dbReference type="NCBIfam" id="TIGR03696">
    <property type="entry name" value="Rhs_assc_core"/>
    <property type="match status" value="1"/>
</dbReference>
<reference evidence="2 3" key="1">
    <citation type="submission" date="2022-03" db="EMBL/GenBank/DDBJ databases">
        <title>Chryseobacterium sp. isolated from particulate matters in swine house.</title>
        <authorList>
            <person name="Won M."/>
            <person name="Kim S.-J."/>
            <person name="Kwon S.-W."/>
        </authorList>
    </citation>
    <scope>NUCLEOTIDE SEQUENCE [LARGE SCALE GENOMIC DNA]</scope>
    <source>
        <strain evidence="2 3">SC2-2</strain>
    </source>
</reference>
<dbReference type="PANTHER" id="PTHR32305:SF17">
    <property type="entry name" value="TRNA NUCLEASE WAPA"/>
    <property type="match status" value="1"/>
</dbReference>
<dbReference type="PANTHER" id="PTHR32305">
    <property type="match status" value="1"/>
</dbReference>